<evidence type="ECO:0000313" key="3">
    <source>
        <dbReference type="Proteomes" id="UP000006753"/>
    </source>
</evidence>
<reference evidence="2 3" key="1">
    <citation type="journal article" date="2012" name="BMC Genomics">
        <title>Sequencing the genome of Marssonina brunnea reveals fungus-poplar co-evolution.</title>
        <authorList>
            <person name="Zhu S."/>
            <person name="Cao Y.-Z."/>
            <person name="Jiang C."/>
            <person name="Tan B.-Y."/>
            <person name="Wang Z."/>
            <person name="Feng S."/>
            <person name="Zhang L."/>
            <person name="Su X.-H."/>
            <person name="Brejova B."/>
            <person name="Vinar T."/>
            <person name="Xu M."/>
            <person name="Wang M.-X."/>
            <person name="Zhang S.-G."/>
            <person name="Huang M.-R."/>
            <person name="Wu R."/>
            <person name="Zhou Y."/>
        </authorList>
    </citation>
    <scope>NUCLEOTIDE SEQUENCE [LARGE SCALE GENOMIC DNA]</scope>
    <source>
        <strain evidence="2 3">MB_m1</strain>
    </source>
</reference>
<feature type="region of interest" description="Disordered" evidence="1">
    <location>
        <begin position="204"/>
        <end position="223"/>
    </location>
</feature>
<sequence>MRIGSAVTTGTMVSGRGKSYIFLTAPLPRAPPPTQRPLTLAVGIPHRTEEAEKLTRLRKKWDQCIPILKKSKPPQANAPQENAPQAQYEDLVHTPDASQEARICSTSVHFSSTTQIGKKWGGDAGGTGSIPLTLPEKHEYVVTSAGTTSARFSSAPQIRPPAARPAPRAPAVAPPNTPPIPSLLFYKPDQPGVGDWQRQMPNNPECALPPSGTGGTPRGTRWKRWDSNSPVRLLLFYMALIYIARPSQPRNPRCGGGEGHGSRVGQICPASALLSPLPAAHGSCTGLSPPKRSGHSFTAYGGEVRPRPLWCGGTVKGGIHILVSTSTFLTVLRSSFVTYCGGWGSQVRAARGPARCMFAAGEDPSGGAHAPRRVLLWMHIQYACMLPEKITPEYILFVDGFSVDRVGVDRFSVD</sequence>
<dbReference type="HOGENOM" id="CLU_664067_0_0_1"/>
<keyword evidence="3" id="KW-1185">Reference proteome</keyword>
<dbReference type="AlphaFoldDB" id="K1WUR2"/>
<evidence type="ECO:0000256" key="1">
    <source>
        <dbReference type="SAM" id="MobiDB-lite"/>
    </source>
</evidence>
<evidence type="ECO:0000313" key="2">
    <source>
        <dbReference type="EMBL" id="EKD12378.1"/>
    </source>
</evidence>
<organism evidence="2 3">
    <name type="scientific">Marssonina brunnea f. sp. multigermtubi (strain MB_m1)</name>
    <name type="common">Marssonina leaf spot fungus</name>
    <dbReference type="NCBI Taxonomy" id="1072389"/>
    <lineage>
        <taxon>Eukaryota</taxon>
        <taxon>Fungi</taxon>
        <taxon>Dikarya</taxon>
        <taxon>Ascomycota</taxon>
        <taxon>Pezizomycotina</taxon>
        <taxon>Leotiomycetes</taxon>
        <taxon>Helotiales</taxon>
        <taxon>Drepanopezizaceae</taxon>
        <taxon>Drepanopeziza</taxon>
    </lineage>
</organism>
<name>K1WUR2_MARBU</name>
<protein>
    <submittedName>
        <fullName evidence="2">Uncharacterized protein</fullName>
    </submittedName>
</protein>
<proteinExistence type="predicted"/>
<dbReference type="InParanoid" id="K1WUR2"/>
<feature type="compositionally biased region" description="Pro residues" evidence="1">
    <location>
        <begin position="158"/>
        <end position="178"/>
    </location>
</feature>
<dbReference type="EMBL" id="JH921458">
    <property type="protein sequence ID" value="EKD12378.1"/>
    <property type="molecule type" value="Genomic_DNA"/>
</dbReference>
<dbReference type="Proteomes" id="UP000006753">
    <property type="component" value="Unassembled WGS sequence"/>
</dbReference>
<dbReference type="KEGG" id="mbe:MBM_09412"/>
<gene>
    <name evidence="2" type="ORF">MBM_09412</name>
</gene>
<feature type="region of interest" description="Disordered" evidence="1">
    <location>
        <begin position="151"/>
        <end position="178"/>
    </location>
</feature>
<accession>K1WUR2</accession>